<evidence type="ECO:0000313" key="2">
    <source>
        <dbReference type="EMBL" id="MFD1718827.1"/>
    </source>
</evidence>
<organism evidence="2 3">
    <name type="scientific">Georgenia deserti</name>
    <dbReference type="NCBI Taxonomy" id="2093781"/>
    <lineage>
        <taxon>Bacteria</taxon>
        <taxon>Bacillati</taxon>
        <taxon>Actinomycetota</taxon>
        <taxon>Actinomycetes</taxon>
        <taxon>Micrococcales</taxon>
        <taxon>Bogoriellaceae</taxon>
        <taxon>Georgenia</taxon>
    </lineage>
</organism>
<keyword evidence="1" id="KW-0812">Transmembrane</keyword>
<evidence type="ECO:0000313" key="3">
    <source>
        <dbReference type="Proteomes" id="UP001597277"/>
    </source>
</evidence>
<feature type="transmembrane region" description="Helical" evidence="1">
    <location>
        <begin position="63"/>
        <end position="84"/>
    </location>
</feature>
<feature type="transmembrane region" description="Helical" evidence="1">
    <location>
        <begin position="90"/>
        <end position="111"/>
    </location>
</feature>
<evidence type="ECO:0000256" key="1">
    <source>
        <dbReference type="SAM" id="Phobius"/>
    </source>
</evidence>
<dbReference type="Pfam" id="PF13630">
    <property type="entry name" value="SdpI"/>
    <property type="match status" value="1"/>
</dbReference>
<protein>
    <submittedName>
        <fullName evidence="2">SdpI family protein</fullName>
    </submittedName>
</protein>
<feature type="transmembrane region" description="Helical" evidence="1">
    <location>
        <begin position="12"/>
        <end position="34"/>
    </location>
</feature>
<keyword evidence="3" id="KW-1185">Reference proteome</keyword>
<dbReference type="RefSeq" id="WP_388007895.1">
    <property type="nucleotide sequence ID" value="NZ_JBHUEE010000007.1"/>
</dbReference>
<dbReference type="InterPro" id="IPR025962">
    <property type="entry name" value="SdpI/YhfL"/>
</dbReference>
<keyword evidence="1" id="KW-1133">Transmembrane helix</keyword>
<reference evidence="3" key="1">
    <citation type="journal article" date="2019" name="Int. J. Syst. Evol. Microbiol.">
        <title>The Global Catalogue of Microorganisms (GCM) 10K type strain sequencing project: providing services to taxonomists for standard genome sequencing and annotation.</title>
        <authorList>
            <consortium name="The Broad Institute Genomics Platform"/>
            <consortium name="The Broad Institute Genome Sequencing Center for Infectious Disease"/>
            <person name="Wu L."/>
            <person name="Ma J."/>
        </authorList>
    </citation>
    <scope>NUCLEOTIDE SEQUENCE [LARGE SCALE GENOMIC DNA]</scope>
    <source>
        <strain evidence="3">JCM 17130</strain>
    </source>
</reference>
<comment type="caution">
    <text evidence="2">The sequence shown here is derived from an EMBL/GenBank/DDBJ whole genome shotgun (WGS) entry which is preliminary data.</text>
</comment>
<name>A0ABW4L8J9_9MICO</name>
<dbReference type="Proteomes" id="UP001597277">
    <property type="component" value="Unassembled WGS sequence"/>
</dbReference>
<accession>A0ABW4L8J9</accession>
<gene>
    <name evidence="2" type="ORF">ACFSE6_13345</name>
</gene>
<sequence>MPGLLIALTTGAGLLVIAVSLVMLAVMATAPGFGPNMGIGIRTRATKSSPEAWRAGHVAARPWLIVAGAVALAVAVADLVLVAAGVSADVILIVAMSTYAGALVLVVVGALRANRAARSVADEHRAGG</sequence>
<dbReference type="EMBL" id="JBHUEE010000007">
    <property type="protein sequence ID" value="MFD1718827.1"/>
    <property type="molecule type" value="Genomic_DNA"/>
</dbReference>
<keyword evidence="1" id="KW-0472">Membrane</keyword>
<proteinExistence type="predicted"/>